<dbReference type="Pfam" id="PF03936">
    <property type="entry name" value="Terpene_synth_C"/>
    <property type="match status" value="1"/>
</dbReference>
<reference evidence="2 3" key="1">
    <citation type="journal article" date="2021" name="BMC Genomics">
        <title>Datura genome reveals duplications of psychoactive alkaloid biosynthetic genes and high mutation rate following tissue culture.</title>
        <authorList>
            <person name="Rajewski A."/>
            <person name="Carter-House D."/>
            <person name="Stajich J."/>
            <person name="Litt A."/>
        </authorList>
    </citation>
    <scope>NUCLEOTIDE SEQUENCE [LARGE SCALE GENOMIC DNA]</scope>
    <source>
        <strain evidence="2">AR-01</strain>
    </source>
</reference>
<evidence type="ECO:0000313" key="2">
    <source>
        <dbReference type="EMBL" id="MCD7463706.1"/>
    </source>
</evidence>
<gene>
    <name evidence="2" type="ORF">HAX54_051202</name>
</gene>
<evidence type="ECO:0000259" key="1">
    <source>
        <dbReference type="Pfam" id="PF03936"/>
    </source>
</evidence>
<accession>A0ABS8SXC8</accession>
<proteinExistence type="predicted"/>
<sequence>MASAAVVNNIIEGEEIVCPCVANFSPSLCSVSSFHSFSIDNQVAQNYAQEIGSIEGRQGTIAMISIVMTPFDAYGIVKELDIHDAIQKSGYRARFLEWLSKNPKILEANATLCRVIDDIATYEAEKSRGQIGTRIEKHT</sequence>
<name>A0ABS8SXC8_DATST</name>
<dbReference type="InterPro" id="IPR005630">
    <property type="entry name" value="Terpene_synthase_metal-bd"/>
</dbReference>
<protein>
    <recommendedName>
        <fullName evidence="1">Terpene synthase metal-binding domain-containing protein</fullName>
    </recommendedName>
</protein>
<keyword evidence="3" id="KW-1185">Reference proteome</keyword>
<dbReference type="Proteomes" id="UP000823775">
    <property type="component" value="Unassembled WGS sequence"/>
</dbReference>
<dbReference type="EMBL" id="JACEIK010000907">
    <property type="protein sequence ID" value="MCD7463706.1"/>
    <property type="molecule type" value="Genomic_DNA"/>
</dbReference>
<dbReference type="InterPro" id="IPR008949">
    <property type="entry name" value="Isoprenoid_synthase_dom_sf"/>
</dbReference>
<comment type="caution">
    <text evidence="2">The sequence shown here is derived from an EMBL/GenBank/DDBJ whole genome shotgun (WGS) entry which is preliminary data.</text>
</comment>
<feature type="domain" description="Terpene synthase metal-binding" evidence="1">
    <location>
        <begin position="95"/>
        <end position="136"/>
    </location>
</feature>
<organism evidence="2 3">
    <name type="scientific">Datura stramonium</name>
    <name type="common">Jimsonweed</name>
    <name type="synonym">Common thornapple</name>
    <dbReference type="NCBI Taxonomy" id="4076"/>
    <lineage>
        <taxon>Eukaryota</taxon>
        <taxon>Viridiplantae</taxon>
        <taxon>Streptophyta</taxon>
        <taxon>Embryophyta</taxon>
        <taxon>Tracheophyta</taxon>
        <taxon>Spermatophyta</taxon>
        <taxon>Magnoliopsida</taxon>
        <taxon>eudicotyledons</taxon>
        <taxon>Gunneridae</taxon>
        <taxon>Pentapetalae</taxon>
        <taxon>asterids</taxon>
        <taxon>lamiids</taxon>
        <taxon>Solanales</taxon>
        <taxon>Solanaceae</taxon>
        <taxon>Solanoideae</taxon>
        <taxon>Datureae</taxon>
        <taxon>Datura</taxon>
    </lineage>
</organism>
<evidence type="ECO:0000313" key="3">
    <source>
        <dbReference type="Proteomes" id="UP000823775"/>
    </source>
</evidence>
<dbReference type="Gene3D" id="1.10.600.10">
    <property type="entry name" value="Farnesyl Diphosphate Synthase"/>
    <property type="match status" value="1"/>
</dbReference>